<keyword evidence="9 11" id="KW-0012">Acyltransferase</keyword>
<evidence type="ECO:0000256" key="11">
    <source>
        <dbReference type="RuleBase" id="RU361241"/>
    </source>
</evidence>
<evidence type="ECO:0000256" key="1">
    <source>
        <dbReference type="ARBA" id="ARBA00004771"/>
    </source>
</evidence>
<dbReference type="InterPro" id="IPR004255">
    <property type="entry name" value="O-acyltransferase_WSD1_N"/>
</dbReference>
<evidence type="ECO:0000313" key="15">
    <source>
        <dbReference type="Proteomes" id="UP000240988"/>
    </source>
</evidence>
<dbReference type="InterPro" id="IPR009721">
    <property type="entry name" value="O-acyltransferase_WSD1_C"/>
</dbReference>
<evidence type="ECO:0000256" key="10">
    <source>
        <dbReference type="ARBA" id="ARBA00048109"/>
    </source>
</evidence>
<proteinExistence type="inferred from homology"/>
<evidence type="ECO:0000256" key="9">
    <source>
        <dbReference type="ARBA" id="ARBA00023315"/>
    </source>
</evidence>
<dbReference type="Pfam" id="PF06974">
    <property type="entry name" value="WS_DGAT_C"/>
    <property type="match status" value="1"/>
</dbReference>
<evidence type="ECO:0000256" key="5">
    <source>
        <dbReference type="ARBA" id="ARBA00022516"/>
    </source>
</evidence>
<dbReference type="SUPFAM" id="SSF52777">
    <property type="entry name" value="CoA-dependent acyltransferases"/>
    <property type="match status" value="1"/>
</dbReference>
<keyword evidence="7 11" id="KW-0319">Glycerol metabolism</keyword>
<dbReference type="EC" id="2.3.1.20" evidence="4 11"/>
<dbReference type="Pfam" id="PF03007">
    <property type="entry name" value="WS_DGAT_cat"/>
    <property type="match status" value="1"/>
</dbReference>
<dbReference type="GO" id="GO:0071731">
    <property type="term" value="P:response to nitric oxide"/>
    <property type="evidence" value="ECO:0007669"/>
    <property type="project" value="TreeGrafter"/>
</dbReference>
<dbReference type="AlphaFoldDB" id="A0A2U3NT11"/>
<dbReference type="GO" id="GO:0019432">
    <property type="term" value="P:triglyceride biosynthetic process"/>
    <property type="evidence" value="ECO:0007669"/>
    <property type="project" value="UniProtKB-UniPathway"/>
</dbReference>
<evidence type="ECO:0000256" key="3">
    <source>
        <dbReference type="ARBA" id="ARBA00009587"/>
    </source>
</evidence>
<dbReference type="InterPro" id="IPR045034">
    <property type="entry name" value="O-acyltransferase_WSD1-like"/>
</dbReference>
<dbReference type="Proteomes" id="UP000240988">
    <property type="component" value="Unassembled WGS sequence"/>
</dbReference>
<accession>A0A2U3NT11</accession>
<dbReference type="NCBIfam" id="TIGR02946">
    <property type="entry name" value="acyl_WS_DGAT"/>
    <property type="match status" value="1"/>
</dbReference>
<feature type="domain" description="O-acyltransferase WSD1 C-terminal" evidence="13">
    <location>
        <begin position="311"/>
        <end position="458"/>
    </location>
</feature>
<protein>
    <recommendedName>
        <fullName evidence="4 11">Diacylglycerol O-acyltransferase</fullName>
        <ecNumber evidence="4 11">2.3.1.20</ecNumber>
    </recommendedName>
</protein>
<comment type="pathway">
    <text evidence="2">Lipid metabolism.</text>
</comment>
<dbReference type="GO" id="GO:0005886">
    <property type="term" value="C:plasma membrane"/>
    <property type="evidence" value="ECO:0007669"/>
    <property type="project" value="TreeGrafter"/>
</dbReference>
<comment type="similarity">
    <text evidence="3 11">Belongs to the long-chain O-acyltransferase family.</text>
</comment>
<gene>
    <name evidence="14" type="ORF">MRAB57_2471</name>
</gene>
<evidence type="ECO:0000256" key="8">
    <source>
        <dbReference type="ARBA" id="ARBA00023098"/>
    </source>
</evidence>
<evidence type="ECO:0000256" key="4">
    <source>
        <dbReference type="ARBA" id="ARBA00013244"/>
    </source>
</evidence>
<keyword evidence="8 11" id="KW-0443">Lipid metabolism</keyword>
<keyword evidence="6 11" id="KW-0808">Transferase</keyword>
<reference evidence="14 15" key="1">
    <citation type="submission" date="2017-01" db="EMBL/GenBank/DDBJ databases">
        <authorList>
            <consortium name="Urmite Genomes"/>
        </authorList>
    </citation>
    <scope>NUCLEOTIDE SEQUENCE [LARGE SCALE GENOMIC DNA]</scope>
    <source>
        <strain evidence="14 15">AB57</strain>
    </source>
</reference>
<evidence type="ECO:0000313" key="14">
    <source>
        <dbReference type="EMBL" id="SPM34651.1"/>
    </source>
</evidence>
<evidence type="ECO:0000256" key="6">
    <source>
        <dbReference type="ARBA" id="ARBA00022679"/>
    </source>
</evidence>
<name>A0A2U3NT11_9MYCO</name>
<keyword evidence="15" id="KW-1185">Reference proteome</keyword>
<sequence length="486" mass="53012">MTIHRLSGFDASLLHLESQSQPMTGCALWELDTSTMPGGYSFANFRATLSQRLVAVPEFRMKMADSALNLDTPVWVEDPDFDLDRHLHRVKLPAPGSSDELSALVGRLIAEQIDRSRPLWGMWVIEGLSGTDSRISGRVAVMHRMHHVLADGTTANDILARLCSTEADPTPPEPIEGVGTLSQRQIVVDGLVRFARRPWYLLKVLLTTIAGAITTIRRNARGQTMTGLFNAPRTMFNGTVSGRRTVAYVQLDLDDVKAVKNKFGVTFNDVMMALVSSAVRRFLLDRSALPQATLAAAMPVSIFQSSRASRNQLSAMISSLCTDVADPMARLRAIAAASSVAKEHVSAVGPSLGLDWTQFAPRLLEVGWRIYRWSGLSDRRPIYNLTLSNVPGPQVQCYLMGAKVKASYKFGPVFHGAGLNVTVMSLNGKVDVGLVSCTDLLPDLWELADGLPIALRELLDLAGRIEGCADRRAAQKPDTSSSDRAS</sequence>
<organism evidence="14 15">
    <name type="scientific">Mycobacterium rhizamassiliense</name>
    <dbReference type="NCBI Taxonomy" id="1841860"/>
    <lineage>
        <taxon>Bacteria</taxon>
        <taxon>Bacillati</taxon>
        <taxon>Actinomycetota</taxon>
        <taxon>Actinomycetes</taxon>
        <taxon>Mycobacteriales</taxon>
        <taxon>Mycobacteriaceae</taxon>
        <taxon>Mycobacterium</taxon>
    </lineage>
</organism>
<keyword evidence="5 11" id="KW-0444">Lipid biosynthesis</keyword>
<dbReference type="GO" id="GO:0004144">
    <property type="term" value="F:diacylglycerol O-acyltransferase activity"/>
    <property type="evidence" value="ECO:0007669"/>
    <property type="project" value="UniProtKB-EC"/>
</dbReference>
<evidence type="ECO:0000256" key="7">
    <source>
        <dbReference type="ARBA" id="ARBA00022798"/>
    </source>
</evidence>
<dbReference type="PANTHER" id="PTHR31650:SF1">
    <property type="entry name" value="WAX ESTER SYNTHASE_DIACYLGLYCEROL ACYLTRANSFERASE 4-RELATED"/>
    <property type="match status" value="1"/>
</dbReference>
<comment type="catalytic activity">
    <reaction evidence="10 11">
        <text>an acyl-CoA + a 1,2-diacyl-sn-glycerol = a triacyl-sn-glycerol + CoA</text>
        <dbReference type="Rhea" id="RHEA:10868"/>
        <dbReference type="ChEBI" id="CHEBI:17815"/>
        <dbReference type="ChEBI" id="CHEBI:57287"/>
        <dbReference type="ChEBI" id="CHEBI:58342"/>
        <dbReference type="ChEBI" id="CHEBI:64615"/>
        <dbReference type="EC" id="2.3.1.20"/>
    </reaction>
</comment>
<dbReference type="EMBL" id="FUFA01000004">
    <property type="protein sequence ID" value="SPM34651.1"/>
    <property type="molecule type" value="Genomic_DNA"/>
</dbReference>
<dbReference type="UniPathway" id="UPA00282"/>
<dbReference type="GO" id="GO:0051701">
    <property type="term" value="P:biological process involved in interaction with host"/>
    <property type="evidence" value="ECO:0007669"/>
    <property type="project" value="TreeGrafter"/>
</dbReference>
<dbReference type="GO" id="GO:0001666">
    <property type="term" value="P:response to hypoxia"/>
    <property type="evidence" value="ECO:0007669"/>
    <property type="project" value="TreeGrafter"/>
</dbReference>
<dbReference type="InterPro" id="IPR014292">
    <property type="entry name" value="Acyl_transf_WS/DGAT"/>
</dbReference>
<dbReference type="STRING" id="1841860.GCA_900157375_02474"/>
<comment type="pathway">
    <text evidence="1 11">Glycerolipid metabolism; triacylglycerol biosynthesis.</text>
</comment>
<feature type="domain" description="O-acyltransferase WSD1-like N-terminal" evidence="12">
    <location>
        <begin position="6"/>
        <end position="271"/>
    </location>
</feature>
<evidence type="ECO:0000259" key="13">
    <source>
        <dbReference type="Pfam" id="PF06974"/>
    </source>
</evidence>
<evidence type="ECO:0000256" key="2">
    <source>
        <dbReference type="ARBA" id="ARBA00005189"/>
    </source>
</evidence>
<evidence type="ECO:0000259" key="12">
    <source>
        <dbReference type="Pfam" id="PF03007"/>
    </source>
</evidence>
<dbReference type="PANTHER" id="PTHR31650">
    <property type="entry name" value="O-ACYLTRANSFERASE (WSD1-LIKE) FAMILY PROTEIN"/>
    <property type="match status" value="1"/>
</dbReference>
<dbReference type="GO" id="GO:0006071">
    <property type="term" value="P:glycerol metabolic process"/>
    <property type="evidence" value="ECO:0007669"/>
    <property type="project" value="UniProtKB-KW"/>
</dbReference>